<dbReference type="PROSITE" id="PS51194">
    <property type="entry name" value="HELICASE_CTER"/>
    <property type="match status" value="1"/>
</dbReference>
<evidence type="ECO:0000259" key="8">
    <source>
        <dbReference type="PROSITE" id="PS51194"/>
    </source>
</evidence>
<evidence type="ECO:0000259" key="7">
    <source>
        <dbReference type="PROSITE" id="PS51192"/>
    </source>
</evidence>
<protein>
    <recommendedName>
        <fullName evidence="1">RNA helicase</fullName>
        <ecNumber evidence="1">3.6.4.13</ecNumber>
    </recommendedName>
</protein>
<evidence type="ECO:0000256" key="2">
    <source>
        <dbReference type="ARBA" id="ARBA00022741"/>
    </source>
</evidence>
<dbReference type="SUPFAM" id="SSF52540">
    <property type="entry name" value="P-loop containing nucleoside triphosphate hydrolases"/>
    <property type="match status" value="2"/>
</dbReference>
<proteinExistence type="predicted"/>
<keyword evidence="5" id="KW-0067">ATP-binding</keyword>
<dbReference type="GO" id="GO:0005524">
    <property type="term" value="F:ATP binding"/>
    <property type="evidence" value="ECO:0007669"/>
    <property type="project" value="UniProtKB-KW"/>
</dbReference>
<evidence type="ECO:0000256" key="4">
    <source>
        <dbReference type="ARBA" id="ARBA00022806"/>
    </source>
</evidence>
<evidence type="ECO:0000256" key="1">
    <source>
        <dbReference type="ARBA" id="ARBA00012552"/>
    </source>
</evidence>
<dbReference type="PANTHER" id="PTHR47958">
    <property type="entry name" value="ATP-DEPENDENT RNA HELICASE DBP3"/>
    <property type="match status" value="1"/>
</dbReference>
<dbReference type="Pfam" id="PF00271">
    <property type="entry name" value="Helicase_C"/>
    <property type="match status" value="1"/>
</dbReference>
<gene>
    <name evidence="9" type="ORF">PILCRDRAFT_59406</name>
</gene>
<dbReference type="PROSITE" id="PS51192">
    <property type="entry name" value="HELICASE_ATP_BIND_1"/>
    <property type="match status" value="1"/>
</dbReference>
<dbReference type="InterPro" id="IPR014001">
    <property type="entry name" value="Helicase_ATP-bd"/>
</dbReference>
<dbReference type="AlphaFoldDB" id="A0A0C3GGE5"/>
<dbReference type="GO" id="GO:0003676">
    <property type="term" value="F:nucleic acid binding"/>
    <property type="evidence" value="ECO:0007669"/>
    <property type="project" value="InterPro"/>
</dbReference>
<feature type="domain" description="Helicase ATP-binding" evidence="7">
    <location>
        <begin position="104"/>
        <end position="337"/>
    </location>
</feature>
<dbReference type="Gene3D" id="3.40.50.300">
    <property type="entry name" value="P-loop containing nucleotide triphosphate hydrolases"/>
    <property type="match status" value="2"/>
</dbReference>
<evidence type="ECO:0000256" key="5">
    <source>
        <dbReference type="ARBA" id="ARBA00022840"/>
    </source>
</evidence>
<evidence type="ECO:0000313" key="10">
    <source>
        <dbReference type="Proteomes" id="UP000054166"/>
    </source>
</evidence>
<dbReference type="Pfam" id="PF00270">
    <property type="entry name" value="DEAD"/>
    <property type="match status" value="1"/>
</dbReference>
<keyword evidence="10" id="KW-1185">Reference proteome</keyword>
<sequence length="564" mass="60150">MRTWSAGNLDLPIRPSDSGSLGRSNDILNKRRSVTGGAISGAGLMRRESAGILDTQGENWPGGSPRDNGPMVSKWEQLSLAPDLLRSLSKFGVGPPNKIQQRALPFLLRGSDIIAQAPPTQERIAAYVIPAIQIAVVNAVGRPQVRGPSVIMISTTVDQATQAQRMIRDLGGPIGVRSALGVGATSTNNDQIIQELRLLQQNMPHIICGTPQKLHALFTSPGGLSGSEVRFLVLDEVDQLIARNLHEFVFNIVKLLPPPRSRSPSGGTPGTNTPGSATQASFSSAPFSSFESSPAPLSLAANNPSQAIERQTALFSNTVPQDVLNLASAIQLREPVRVLVRRDGNVTQADTNQSSRGLRQFYLYLAFTAGGRSDPMSTAPGAGLGIIGSGRGASSAETTQAREWKLDALADLFDDVEVTQAIVHVGGMTALDSVVYKLASRGLEAVPLHGDMNAGTKLAALNKFRSSTSVIMRQPVTKVLVVYDVQVKTPEVSHTPLIINYDLPKAVEEYAHRVAPAIASSYSRAGVIVNFVTATGGDVEMLRSIECFYKCVAPEVPMSLRDIV</sequence>
<dbReference type="STRING" id="765440.A0A0C3GGE5"/>
<dbReference type="SMART" id="SM00487">
    <property type="entry name" value="DEXDc"/>
    <property type="match status" value="1"/>
</dbReference>
<evidence type="ECO:0000256" key="3">
    <source>
        <dbReference type="ARBA" id="ARBA00022801"/>
    </source>
</evidence>
<name>A0A0C3GGE5_PILCF</name>
<feature type="region of interest" description="Disordered" evidence="6">
    <location>
        <begin position="1"/>
        <end position="26"/>
    </location>
</feature>
<dbReference type="OrthoDB" id="4726at2759"/>
<feature type="region of interest" description="Disordered" evidence="6">
    <location>
        <begin position="259"/>
        <end position="301"/>
    </location>
</feature>
<keyword evidence="2" id="KW-0547">Nucleotide-binding</keyword>
<organism evidence="9 10">
    <name type="scientific">Piloderma croceum (strain F 1598)</name>
    <dbReference type="NCBI Taxonomy" id="765440"/>
    <lineage>
        <taxon>Eukaryota</taxon>
        <taxon>Fungi</taxon>
        <taxon>Dikarya</taxon>
        <taxon>Basidiomycota</taxon>
        <taxon>Agaricomycotina</taxon>
        <taxon>Agaricomycetes</taxon>
        <taxon>Agaricomycetidae</taxon>
        <taxon>Atheliales</taxon>
        <taxon>Atheliaceae</taxon>
        <taxon>Piloderma</taxon>
    </lineage>
</organism>
<dbReference type="GO" id="GO:0016787">
    <property type="term" value="F:hydrolase activity"/>
    <property type="evidence" value="ECO:0007669"/>
    <property type="project" value="UniProtKB-KW"/>
</dbReference>
<dbReference type="InParanoid" id="A0A0C3GGE5"/>
<reference evidence="10" key="2">
    <citation type="submission" date="2015-01" db="EMBL/GenBank/DDBJ databases">
        <title>Evolutionary Origins and Diversification of the Mycorrhizal Mutualists.</title>
        <authorList>
            <consortium name="DOE Joint Genome Institute"/>
            <consortium name="Mycorrhizal Genomics Consortium"/>
            <person name="Kohler A."/>
            <person name="Kuo A."/>
            <person name="Nagy L.G."/>
            <person name="Floudas D."/>
            <person name="Copeland A."/>
            <person name="Barry K.W."/>
            <person name="Cichocki N."/>
            <person name="Veneault-Fourrey C."/>
            <person name="LaButti K."/>
            <person name="Lindquist E.A."/>
            <person name="Lipzen A."/>
            <person name="Lundell T."/>
            <person name="Morin E."/>
            <person name="Murat C."/>
            <person name="Riley R."/>
            <person name="Ohm R."/>
            <person name="Sun H."/>
            <person name="Tunlid A."/>
            <person name="Henrissat B."/>
            <person name="Grigoriev I.V."/>
            <person name="Hibbett D.S."/>
            <person name="Martin F."/>
        </authorList>
    </citation>
    <scope>NUCLEOTIDE SEQUENCE [LARGE SCALE GENOMIC DNA]</scope>
    <source>
        <strain evidence="10">F 1598</strain>
    </source>
</reference>
<feature type="compositionally biased region" description="Polar residues" evidence="6">
    <location>
        <begin position="17"/>
        <end position="26"/>
    </location>
</feature>
<dbReference type="GO" id="GO:0003724">
    <property type="term" value="F:RNA helicase activity"/>
    <property type="evidence" value="ECO:0007669"/>
    <property type="project" value="UniProtKB-EC"/>
</dbReference>
<feature type="compositionally biased region" description="Low complexity" evidence="6">
    <location>
        <begin position="262"/>
        <end position="301"/>
    </location>
</feature>
<evidence type="ECO:0000313" key="9">
    <source>
        <dbReference type="EMBL" id="KIM90734.1"/>
    </source>
</evidence>
<reference evidence="9 10" key="1">
    <citation type="submission" date="2014-04" db="EMBL/GenBank/DDBJ databases">
        <authorList>
            <consortium name="DOE Joint Genome Institute"/>
            <person name="Kuo A."/>
            <person name="Tarkka M."/>
            <person name="Buscot F."/>
            <person name="Kohler A."/>
            <person name="Nagy L.G."/>
            <person name="Floudas D."/>
            <person name="Copeland A."/>
            <person name="Barry K.W."/>
            <person name="Cichocki N."/>
            <person name="Veneault-Fourrey C."/>
            <person name="LaButti K."/>
            <person name="Lindquist E.A."/>
            <person name="Lipzen A."/>
            <person name="Lundell T."/>
            <person name="Morin E."/>
            <person name="Murat C."/>
            <person name="Sun H."/>
            <person name="Tunlid A."/>
            <person name="Henrissat B."/>
            <person name="Grigoriev I.V."/>
            <person name="Hibbett D.S."/>
            <person name="Martin F."/>
            <person name="Nordberg H.P."/>
            <person name="Cantor M.N."/>
            <person name="Hua S.X."/>
        </authorList>
    </citation>
    <scope>NUCLEOTIDE SEQUENCE [LARGE SCALE GENOMIC DNA]</scope>
    <source>
        <strain evidence="9 10">F 1598</strain>
    </source>
</reference>
<dbReference type="InterPro" id="IPR011545">
    <property type="entry name" value="DEAD/DEAH_box_helicase_dom"/>
</dbReference>
<keyword evidence="3" id="KW-0378">Hydrolase</keyword>
<dbReference type="InterPro" id="IPR001650">
    <property type="entry name" value="Helicase_C-like"/>
</dbReference>
<dbReference type="HOGENOM" id="CLU_539871_0_0_1"/>
<dbReference type="Proteomes" id="UP000054166">
    <property type="component" value="Unassembled WGS sequence"/>
</dbReference>
<accession>A0A0C3GGE5</accession>
<dbReference type="InterPro" id="IPR027417">
    <property type="entry name" value="P-loop_NTPase"/>
</dbReference>
<keyword evidence="4" id="KW-0347">Helicase</keyword>
<dbReference type="EMBL" id="KN832972">
    <property type="protein sequence ID" value="KIM90734.1"/>
    <property type="molecule type" value="Genomic_DNA"/>
</dbReference>
<dbReference type="EC" id="3.6.4.13" evidence="1"/>
<evidence type="ECO:0000256" key="6">
    <source>
        <dbReference type="SAM" id="MobiDB-lite"/>
    </source>
</evidence>
<feature type="domain" description="Helicase C-terminal" evidence="8">
    <location>
        <begin position="408"/>
        <end position="564"/>
    </location>
</feature>